<keyword evidence="3" id="KW-1185">Reference proteome</keyword>
<keyword evidence="1" id="KW-0472">Membrane</keyword>
<accession>A0ABR1T1K5</accession>
<comment type="caution">
    <text evidence="2">The sequence shown here is derived from an EMBL/GenBank/DDBJ whole genome shotgun (WGS) entry which is preliminary data.</text>
</comment>
<dbReference type="InterPro" id="IPR039965">
    <property type="entry name" value="C3H7.08c"/>
</dbReference>
<evidence type="ECO:0000313" key="2">
    <source>
        <dbReference type="EMBL" id="KAK8040453.1"/>
    </source>
</evidence>
<keyword evidence="1" id="KW-0812">Transmembrane</keyword>
<sequence length="158" mass="17032">MASMIARRAFSTSTRRLAQVDANLKAETKRNPELYILGGVMCAALGGAGLYFGRTPTKSTSEAPVNMSKEAMPWETGSEAGKYQYHPGGDPANAPKDAPSAVNVVVVPDVDLPKVGAILISVKELVACEILGLVRTRIADQILQRLHDKYNKWGKDGY</sequence>
<evidence type="ECO:0000313" key="3">
    <source>
        <dbReference type="Proteomes" id="UP001396898"/>
    </source>
</evidence>
<keyword evidence="1" id="KW-1133">Transmembrane helix</keyword>
<proteinExistence type="predicted"/>
<dbReference type="Proteomes" id="UP001396898">
    <property type="component" value="Unassembled WGS sequence"/>
</dbReference>
<name>A0ABR1T1K5_9PEZI</name>
<dbReference type="PANTHER" id="PTHR40466:SF1">
    <property type="entry name" value="FUNGAL PROTEIN"/>
    <property type="match status" value="1"/>
</dbReference>
<reference evidence="2 3" key="1">
    <citation type="submission" date="2023-01" db="EMBL/GenBank/DDBJ databases">
        <title>Analysis of 21 Apiospora genomes using comparative genomics revels a genus with tremendous synthesis potential of carbohydrate active enzymes and secondary metabolites.</title>
        <authorList>
            <person name="Sorensen T."/>
        </authorList>
    </citation>
    <scope>NUCLEOTIDE SEQUENCE [LARGE SCALE GENOMIC DNA]</scope>
    <source>
        <strain evidence="2 3">CBS 20057</strain>
    </source>
</reference>
<feature type="transmembrane region" description="Helical" evidence="1">
    <location>
        <begin position="34"/>
        <end position="53"/>
    </location>
</feature>
<dbReference type="EMBL" id="JAQQWI010000001">
    <property type="protein sequence ID" value="KAK8040453.1"/>
    <property type="molecule type" value="Genomic_DNA"/>
</dbReference>
<protein>
    <submittedName>
        <fullName evidence="2">Uncharacterized protein</fullName>
    </submittedName>
</protein>
<evidence type="ECO:0000256" key="1">
    <source>
        <dbReference type="SAM" id="Phobius"/>
    </source>
</evidence>
<dbReference type="PANTHER" id="PTHR40466">
    <property type="entry name" value="EXPRESSED PROTEIN"/>
    <property type="match status" value="1"/>
</dbReference>
<gene>
    <name evidence="2" type="ORF">PG991_000241</name>
</gene>
<organism evidence="2 3">
    <name type="scientific">Apiospora marii</name>
    <dbReference type="NCBI Taxonomy" id="335849"/>
    <lineage>
        <taxon>Eukaryota</taxon>
        <taxon>Fungi</taxon>
        <taxon>Dikarya</taxon>
        <taxon>Ascomycota</taxon>
        <taxon>Pezizomycotina</taxon>
        <taxon>Sordariomycetes</taxon>
        <taxon>Xylariomycetidae</taxon>
        <taxon>Amphisphaeriales</taxon>
        <taxon>Apiosporaceae</taxon>
        <taxon>Apiospora</taxon>
    </lineage>
</organism>